<feature type="transmembrane region" description="Helical" evidence="5">
    <location>
        <begin position="438"/>
        <end position="462"/>
    </location>
</feature>
<organism evidence="6 7">
    <name type="scientific">Gottfriedia solisilvae</name>
    <dbReference type="NCBI Taxonomy" id="1516104"/>
    <lineage>
        <taxon>Bacteria</taxon>
        <taxon>Bacillati</taxon>
        <taxon>Bacillota</taxon>
        <taxon>Bacilli</taxon>
        <taxon>Bacillales</taxon>
        <taxon>Bacillaceae</taxon>
        <taxon>Gottfriedia</taxon>
    </lineage>
</organism>
<protein>
    <submittedName>
        <fullName evidence="6">Spore germination protein KA</fullName>
    </submittedName>
</protein>
<evidence type="ECO:0000256" key="2">
    <source>
        <dbReference type="ARBA" id="ARBA00005278"/>
    </source>
</evidence>
<reference evidence="7" key="1">
    <citation type="journal article" date="2019" name="Int. J. Syst. Evol. Microbiol.">
        <title>The Global Catalogue of Microorganisms (GCM) 10K type strain sequencing project: providing services to taxonomists for standard genome sequencing and annotation.</title>
        <authorList>
            <consortium name="The Broad Institute Genomics Platform"/>
            <consortium name="The Broad Institute Genome Sequencing Center for Infectious Disease"/>
            <person name="Wu L."/>
            <person name="Ma J."/>
        </authorList>
    </citation>
    <scope>NUCLEOTIDE SEQUENCE [LARGE SCALE GENOMIC DNA]</scope>
    <source>
        <strain evidence="7">CGMCC 1.14993</strain>
    </source>
</reference>
<evidence type="ECO:0000256" key="4">
    <source>
        <dbReference type="PIRNR" id="PIRNR005690"/>
    </source>
</evidence>
<dbReference type="AlphaFoldDB" id="A0A8J3ATV5"/>
<accession>A0A8J3ATV5</accession>
<keyword evidence="5" id="KW-0812">Transmembrane</keyword>
<dbReference type="Pfam" id="PF03323">
    <property type="entry name" value="GerA"/>
    <property type="match status" value="1"/>
</dbReference>
<sequence>MFNYKETNSAATNKKIPFQNNISRSLSKDIIENIKRIKEDFGDSSDLMIRHESIGEGMQYSFAVIHIDGISNEQLVNEGIVEKIVKINTEKETYLSLSDLENGLKSIISVSTLKSQSSYTNLLSALLLGDTIILLDHDTNFLVACTKMVQSRSISEPSTQTVIRGPKDSFTESLRTNTSLIRNRIQHPALRIESMKIGEITRTDVEIMYIKGVVDENLLKEVNHRLEAINVDEILESSYIENYIQNDQKTIFPTMLHTERPDAVVGNLLEGRVAIFTAGTPFVLVLPATFTQFFQSPEDYYQSSYIGTFLRTLRYISFWVALFAPAIFIAITSFHQAVIPTVLLVSLAAQREGVPLPAIVEAIGMEMVFEVLREAGIRMPRAVGQALSIVGALILGQAAVQAGFVSASMVIIVSITAIASFTIPYYNMSIAARILRFILLIAAAYIGLFGILIGGLIILMHMCSLRSFGEPYFAPFAPFRLSSQKDTILVVPSQGNTKTIKEQSNGE</sequence>
<feature type="transmembrane region" description="Helical" evidence="5">
    <location>
        <begin position="315"/>
        <end position="334"/>
    </location>
</feature>
<evidence type="ECO:0000256" key="3">
    <source>
        <dbReference type="ARBA" id="ARBA00023136"/>
    </source>
</evidence>
<dbReference type="InterPro" id="IPR004995">
    <property type="entry name" value="Spore_Ger"/>
</dbReference>
<evidence type="ECO:0000256" key="1">
    <source>
        <dbReference type="ARBA" id="ARBA00004141"/>
    </source>
</evidence>
<keyword evidence="7" id="KW-1185">Reference proteome</keyword>
<dbReference type="PIRSF" id="PIRSF005690">
    <property type="entry name" value="GerBA"/>
    <property type="match status" value="1"/>
</dbReference>
<dbReference type="PANTHER" id="PTHR22550">
    <property type="entry name" value="SPORE GERMINATION PROTEIN"/>
    <property type="match status" value="1"/>
</dbReference>
<dbReference type="OrthoDB" id="9772630at2"/>
<evidence type="ECO:0000313" key="6">
    <source>
        <dbReference type="EMBL" id="GGI16742.1"/>
    </source>
</evidence>
<feature type="transmembrane region" description="Helical" evidence="5">
    <location>
        <begin position="384"/>
        <end position="400"/>
    </location>
</feature>
<comment type="similarity">
    <text evidence="2 4">Belongs to the GerABKA family.</text>
</comment>
<dbReference type="EMBL" id="BMHB01000002">
    <property type="protein sequence ID" value="GGI16742.1"/>
    <property type="molecule type" value="Genomic_DNA"/>
</dbReference>
<dbReference type="Proteomes" id="UP000626244">
    <property type="component" value="Unassembled WGS sequence"/>
</dbReference>
<dbReference type="InterPro" id="IPR050768">
    <property type="entry name" value="UPF0353/GerABKA_families"/>
</dbReference>
<feature type="transmembrane region" description="Helical" evidence="5">
    <location>
        <begin position="406"/>
        <end position="426"/>
    </location>
</feature>
<proteinExistence type="inferred from homology"/>
<evidence type="ECO:0000313" key="7">
    <source>
        <dbReference type="Proteomes" id="UP000626244"/>
    </source>
</evidence>
<comment type="caution">
    <text evidence="6">The sequence shown here is derived from an EMBL/GenBank/DDBJ whole genome shotgun (WGS) entry which is preliminary data.</text>
</comment>
<keyword evidence="5" id="KW-1133">Transmembrane helix</keyword>
<feature type="transmembrane region" description="Helical" evidence="5">
    <location>
        <begin position="273"/>
        <end position="294"/>
    </location>
</feature>
<comment type="subcellular location">
    <subcellularLocation>
        <location evidence="4">Cell membrane</location>
    </subcellularLocation>
    <subcellularLocation>
        <location evidence="1">Membrane</location>
        <topology evidence="1">Multi-pass membrane protein</topology>
    </subcellularLocation>
</comment>
<name>A0A8J3ATV5_9BACI</name>
<dbReference type="RefSeq" id="WP_088001336.1">
    <property type="nucleotide sequence ID" value="NZ_BMHB01000002.1"/>
</dbReference>
<keyword evidence="3 4" id="KW-0472">Membrane</keyword>
<evidence type="ECO:0000256" key="5">
    <source>
        <dbReference type="SAM" id="Phobius"/>
    </source>
</evidence>
<dbReference type="PANTHER" id="PTHR22550:SF5">
    <property type="entry name" value="LEUCINE ZIPPER PROTEIN 4"/>
    <property type="match status" value="1"/>
</dbReference>
<gene>
    <name evidence="6" type="primary">gerKA</name>
    <name evidence="6" type="ORF">GCM10007380_34480</name>
</gene>
<dbReference type="GO" id="GO:0005886">
    <property type="term" value="C:plasma membrane"/>
    <property type="evidence" value="ECO:0007669"/>
    <property type="project" value="UniProtKB-SubCell"/>
</dbReference>
<dbReference type="GO" id="GO:0009847">
    <property type="term" value="P:spore germination"/>
    <property type="evidence" value="ECO:0007669"/>
    <property type="project" value="UniProtKB-UniRule"/>
</dbReference>